<dbReference type="Proteomes" id="UP000449969">
    <property type="component" value="Unassembled WGS sequence"/>
</dbReference>
<comment type="caution">
    <text evidence="1">The sequence shown here is derived from an EMBL/GenBank/DDBJ whole genome shotgun (WGS) entry which is preliminary data.</text>
</comment>
<evidence type="ECO:0000313" key="1">
    <source>
        <dbReference type="EMBL" id="MVT73616.1"/>
    </source>
</evidence>
<dbReference type="AlphaFoldDB" id="A0A844T5V1"/>
<evidence type="ECO:0000313" key="2">
    <source>
        <dbReference type="Proteomes" id="UP000449969"/>
    </source>
</evidence>
<protein>
    <submittedName>
        <fullName evidence="1">Uncharacterized protein</fullName>
    </submittedName>
</protein>
<proteinExistence type="predicted"/>
<keyword evidence="2" id="KW-1185">Reference proteome</keyword>
<organism evidence="1 2">
    <name type="scientific">Bradyrhizobium cajani</name>
    <dbReference type="NCBI Taxonomy" id="1928661"/>
    <lineage>
        <taxon>Bacteria</taxon>
        <taxon>Pseudomonadati</taxon>
        <taxon>Pseudomonadota</taxon>
        <taxon>Alphaproteobacteria</taxon>
        <taxon>Hyphomicrobiales</taxon>
        <taxon>Nitrobacteraceae</taxon>
        <taxon>Bradyrhizobium</taxon>
    </lineage>
</organism>
<accession>A0A844T5V1</accession>
<sequence length="111" mass="12507">MMGTIRRVTRNVKRWRGSNLLELEATNGVGELKENGPQYQQVNHRPIQLDEQSESCLHHHRQPTNVNGGERYLPVVRAERSIKSGNYVQLGDPSRLSVTQPAICFAEAKSA</sequence>
<dbReference type="OrthoDB" id="165209at2"/>
<dbReference type="EMBL" id="WQNE01000007">
    <property type="protein sequence ID" value="MVT73616.1"/>
    <property type="molecule type" value="Genomic_DNA"/>
</dbReference>
<reference evidence="1 2" key="1">
    <citation type="submission" date="2019-12" db="EMBL/GenBank/DDBJ databases">
        <title>Draft genome sequences Bradyrhizobium cajani AMBPC1010, Bradyrhizobium pachyrhizi AMBPC1040 and Bradyrhizobium yuanmingense ALSPC3051, three plant growth promoting strains isolated from nodules of Cajanus cajan L. in Dominican Republic.</title>
        <authorList>
            <person name="Flores-Felix J.D."/>
            <person name="Araujo J."/>
            <person name="Diaz-Alcantara C."/>
            <person name="Gonzalez-Andres F."/>
            <person name="Velazquez E."/>
        </authorList>
    </citation>
    <scope>NUCLEOTIDE SEQUENCE [LARGE SCALE GENOMIC DNA]</scope>
    <source>
        <strain evidence="1 2">1010</strain>
    </source>
</reference>
<gene>
    <name evidence="1" type="ORF">GPL20_11130</name>
</gene>
<name>A0A844T5V1_9BRAD</name>
<dbReference type="RefSeq" id="WP_157329585.1">
    <property type="nucleotide sequence ID" value="NZ_JANADL010000001.1"/>
</dbReference>